<evidence type="ECO:0000256" key="5">
    <source>
        <dbReference type="SAM" id="MobiDB-lite"/>
    </source>
</evidence>
<dbReference type="InterPro" id="IPR016818">
    <property type="entry name" value="NOSIP"/>
</dbReference>
<gene>
    <name evidence="7" type="ORF">RMAR1173_LOCUS16569</name>
</gene>
<dbReference type="Pfam" id="PF15906">
    <property type="entry name" value="zf-NOSIP"/>
    <property type="match status" value="1"/>
</dbReference>
<dbReference type="InterPro" id="IPR013083">
    <property type="entry name" value="Znf_RING/FYVE/PHD"/>
</dbReference>
<evidence type="ECO:0000256" key="2">
    <source>
        <dbReference type="ARBA" id="ARBA00008126"/>
    </source>
</evidence>
<dbReference type="GO" id="GO:0061630">
    <property type="term" value="F:ubiquitin protein ligase activity"/>
    <property type="evidence" value="ECO:0007669"/>
    <property type="project" value="InterPro"/>
</dbReference>
<evidence type="ECO:0000256" key="4">
    <source>
        <dbReference type="SAM" id="Coils"/>
    </source>
</evidence>
<dbReference type="EMBL" id="HBHJ01025155">
    <property type="protein sequence ID" value="CAD9704510.1"/>
    <property type="molecule type" value="Transcribed_RNA"/>
</dbReference>
<feature type="coiled-coil region" evidence="4">
    <location>
        <begin position="70"/>
        <end position="97"/>
    </location>
</feature>
<accession>A0A7S2SML4</accession>
<organism evidence="7">
    <name type="scientific">Rhizochromulina marina</name>
    <dbReference type="NCBI Taxonomy" id="1034831"/>
    <lineage>
        <taxon>Eukaryota</taxon>
        <taxon>Sar</taxon>
        <taxon>Stramenopiles</taxon>
        <taxon>Ochrophyta</taxon>
        <taxon>Dictyochophyceae</taxon>
        <taxon>Rhizochromulinales</taxon>
        <taxon>Rhizochromulina</taxon>
    </lineage>
</organism>
<comment type="similarity">
    <text evidence="2">Belongs to the NOSIP family.</text>
</comment>
<feature type="compositionally biased region" description="Basic and acidic residues" evidence="5">
    <location>
        <begin position="166"/>
        <end position="176"/>
    </location>
</feature>
<keyword evidence="4" id="KW-0175">Coiled coil</keyword>
<evidence type="ECO:0000259" key="6">
    <source>
        <dbReference type="Pfam" id="PF15906"/>
    </source>
</evidence>
<feature type="region of interest" description="Disordered" evidence="5">
    <location>
        <begin position="166"/>
        <end position="188"/>
    </location>
</feature>
<dbReference type="PANTHER" id="PTHR13063">
    <property type="entry name" value="ENOS INTERACTING PROTEIN"/>
    <property type="match status" value="1"/>
</dbReference>
<comment type="subcellular location">
    <subcellularLocation>
        <location evidence="1">Nucleus</location>
    </subcellularLocation>
</comment>
<keyword evidence="3" id="KW-0539">Nucleus</keyword>
<feature type="domain" description="Nitric oxide synthase-interacting protein zinc-finger" evidence="6">
    <location>
        <begin position="2"/>
        <end position="65"/>
    </location>
</feature>
<dbReference type="SUPFAM" id="SSF57850">
    <property type="entry name" value="RING/U-box"/>
    <property type="match status" value="1"/>
</dbReference>
<feature type="region of interest" description="Disordered" evidence="5">
    <location>
        <begin position="106"/>
        <end position="125"/>
    </location>
</feature>
<sequence>MGSMITYHERQKIKDGTHRVRFGVDSQLSFGYCCLSLTPVKDPVVTPSGHMYSREYMLEYLLTKKQEAKRQQALFEAQEAHRQAEEAEQAAATADEAVKAFVSGQTALGAAEPERKRQRTSSAVDAEVELEEKKAAVAELSKAVGTRSTKTDLKRTSYWVPEFTPVHREEKAKPPPERPPSPMTGQPLRMKDLYDVDLQEDDATSGSLDKKYICAVSHKQITFQPAVLLRKAKKVILESMYKDLVAPTMICPITGDKLRKKRHNPPRQVWILLLRCWVGPEREILPHHHVRTSPRSRCVSWGWGE</sequence>
<name>A0A7S2SML4_9STRA</name>
<proteinExistence type="inferred from homology"/>
<dbReference type="Gene3D" id="3.30.40.10">
    <property type="entry name" value="Zinc/RING finger domain, C3HC4 (zinc finger)"/>
    <property type="match status" value="1"/>
</dbReference>
<protein>
    <recommendedName>
        <fullName evidence="6">Nitric oxide synthase-interacting protein zinc-finger domain-containing protein</fullName>
    </recommendedName>
</protein>
<evidence type="ECO:0000256" key="3">
    <source>
        <dbReference type="ARBA" id="ARBA00023242"/>
    </source>
</evidence>
<evidence type="ECO:0000256" key="1">
    <source>
        <dbReference type="ARBA" id="ARBA00004123"/>
    </source>
</evidence>
<dbReference type="InterPro" id="IPR031790">
    <property type="entry name" value="Znf-NOSIP"/>
</dbReference>
<dbReference type="AlphaFoldDB" id="A0A7S2SML4"/>
<dbReference type="GO" id="GO:0005634">
    <property type="term" value="C:nucleus"/>
    <property type="evidence" value="ECO:0007669"/>
    <property type="project" value="UniProtKB-SubCell"/>
</dbReference>
<reference evidence="7" key="1">
    <citation type="submission" date="2021-01" db="EMBL/GenBank/DDBJ databases">
        <authorList>
            <person name="Corre E."/>
            <person name="Pelletier E."/>
            <person name="Niang G."/>
            <person name="Scheremetjew M."/>
            <person name="Finn R."/>
            <person name="Kale V."/>
            <person name="Holt S."/>
            <person name="Cochrane G."/>
            <person name="Meng A."/>
            <person name="Brown T."/>
            <person name="Cohen L."/>
        </authorList>
    </citation>
    <scope>NUCLEOTIDE SEQUENCE</scope>
    <source>
        <strain evidence="7">CCMP1243</strain>
    </source>
</reference>
<evidence type="ECO:0000313" key="7">
    <source>
        <dbReference type="EMBL" id="CAD9704510.1"/>
    </source>
</evidence>
<dbReference type="PANTHER" id="PTHR13063:SF10">
    <property type="entry name" value="NITRIC OXIDE SYNTHASE-INTERACTING PROTEIN"/>
    <property type="match status" value="1"/>
</dbReference>